<dbReference type="AlphaFoldDB" id="A0A7W0HRB0"/>
<gene>
    <name evidence="2" type="ORF">HNR30_004119</name>
</gene>
<name>A0A7W0HRB0_9ACTN</name>
<dbReference type="EMBL" id="JACDUR010000004">
    <property type="protein sequence ID" value="MBA2892765.1"/>
    <property type="molecule type" value="Genomic_DNA"/>
</dbReference>
<organism evidence="2 3">
    <name type="scientific">Nonomuraea soli</name>
    <dbReference type="NCBI Taxonomy" id="1032476"/>
    <lineage>
        <taxon>Bacteria</taxon>
        <taxon>Bacillati</taxon>
        <taxon>Actinomycetota</taxon>
        <taxon>Actinomycetes</taxon>
        <taxon>Streptosporangiales</taxon>
        <taxon>Streptosporangiaceae</taxon>
        <taxon>Nonomuraea</taxon>
    </lineage>
</organism>
<accession>A0A7W0HRB0</accession>
<keyword evidence="1" id="KW-0472">Membrane</keyword>
<keyword evidence="3" id="KW-1185">Reference proteome</keyword>
<keyword evidence="1" id="KW-1133">Transmembrane helix</keyword>
<evidence type="ECO:0000256" key="1">
    <source>
        <dbReference type="SAM" id="Phobius"/>
    </source>
</evidence>
<evidence type="ECO:0000313" key="2">
    <source>
        <dbReference type="EMBL" id="MBA2892765.1"/>
    </source>
</evidence>
<protein>
    <recommendedName>
        <fullName evidence="4">DUF3592 domain-containing protein</fullName>
    </recommendedName>
</protein>
<proteinExistence type="predicted"/>
<evidence type="ECO:0000313" key="3">
    <source>
        <dbReference type="Proteomes" id="UP000530928"/>
    </source>
</evidence>
<dbReference type="Proteomes" id="UP000530928">
    <property type="component" value="Unassembled WGS sequence"/>
</dbReference>
<evidence type="ECO:0008006" key="4">
    <source>
        <dbReference type="Google" id="ProtNLM"/>
    </source>
</evidence>
<dbReference type="RefSeq" id="WP_181611490.1">
    <property type="nucleotide sequence ID" value="NZ_BAABAM010000003.1"/>
</dbReference>
<feature type="transmembrane region" description="Helical" evidence="1">
    <location>
        <begin position="6"/>
        <end position="29"/>
    </location>
</feature>
<comment type="caution">
    <text evidence="2">The sequence shown here is derived from an EMBL/GenBank/DDBJ whole genome shotgun (WGS) entry which is preliminary data.</text>
</comment>
<keyword evidence="1" id="KW-0812">Transmembrane</keyword>
<reference evidence="2 3" key="1">
    <citation type="submission" date="2020-07" db="EMBL/GenBank/DDBJ databases">
        <title>Genomic Encyclopedia of Type Strains, Phase IV (KMG-IV): sequencing the most valuable type-strain genomes for metagenomic binning, comparative biology and taxonomic classification.</title>
        <authorList>
            <person name="Goeker M."/>
        </authorList>
    </citation>
    <scope>NUCLEOTIDE SEQUENCE [LARGE SCALE GENOMIC DNA]</scope>
    <source>
        <strain evidence="2 3">DSM 45533</strain>
    </source>
</reference>
<sequence length="126" mass="13459">MASTGIIMAIAITLGTTLILALVGLPFLLGALRGRQLLTSGLPRQAEIEYMGDTGVTVNGQPMVSFGLIVHQPEGAAYRVTHRQTLPRIPMGLIVPGAVVPVRVDPQRGDRVHIDWAAWRPAYPGA</sequence>